<keyword evidence="1" id="KW-0597">Phosphoprotein</keyword>
<dbReference type="InterPro" id="IPR016032">
    <property type="entry name" value="Sig_transdc_resp-reg_C-effctor"/>
</dbReference>
<evidence type="ECO:0000256" key="5">
    <source>
        <dbReference type="ARBA" id="ARBA00023159"/>
    </source>
</evidence>
<dbReference type="Gene3D" id="1.10.10.10">
    <property type="entry name" value="Winged helix-like DNA-binding domain superfamily/Winged helix DNA-binding domain"/>
    <property type="match status" value="1"/>
</dbReference>
<dbReference type="PROSITE" id="PS51755">
    <property type="entry name" value="OMPR_PHOB"/>
    <property type="match status" value="1"/>
</dbReference>
<dbReference type="Proteomes" id="UP000517106">
    <property type="component" value="Unassembled WGS sequence"/>
</dbReference>
<dbReference type="SMART" id="SM00862">
    <property type="entry name" value="Trans_reg_C"/>
    <property type="match status" value="1"/>
</dbReference>
<feature type="domain" description="OmpR/PhoB-type" evidence="8">
    <location>
        <begin position="136"/>
        <end position="235"/>
    </location>
</feature>
<dbReference type="InterPro" id="IPR036388">
    <property type="entry name" value="WH-like_DNA-bd_sf"/>
</dbReference>
<dbReference type="EMBL" id="JACIVA010000055">
    <property type="protein sequence ID" value="MBB1098144.1"/>
    <property type="molecule type" value="Genomic_DNA"/>
</dbReference>
<evidence type="ECO:0000256" key="1">
    <source>
        <dbReference type="ARBA" id="ARBA00022553"/>
    </source>
</evidence>
<accession>A0A7W3YN52</accession>
<protein>
    <submittedName>
        <fullName evidence="9">Response regulator transcription factor</fullName>
    </submittedName>
</protein>
<comment type="caution">
    <text evidence="9">The sequence shown here is derived from an EMBL/GenBank/DDBJ whole genome shotgun (WGS) entry which is preliminary data.</text>
</comment>
<sequence length="235" mass="27458">MVKRFLLMSRQDDLVQQLRIICKKAHWEFELVTTPTGLVVALEQQVISGIWWDMTEVSLDTTIATMTLIRSQVKGPITVFTPQVTNRTQRKLYRAQIDDILPLPINAEVFRPLIEQRLWTYHYRQLHALHTKEKSKETITTAGAWQINRKDYTVTKNKQIIALTPKEFQLLSYLVDHRGQVLSRDQLVDGVWGYDILDTSRIVDIHISHLRDKLEDDSQHPVHLLTVRGFGYKFI</sequence>
<reference evidence="9 10" key="1">
    <citation type="submission" date="2020-07" db="EMBL/GenBank/DDBJ databases">
        <title>Description of Limosilactobacillus balticus sp. nov., Limosilactobacillus agrestis sp. nov., Limosilactobacillus albertensis sp. nov., Limosilactobacillus rudii sp. nov., Limosilactobacillus fastidiosus sp. nov., five novel Limosilactobacillus species isolated from the vertebrate gastrointestinal tract, and proposal of 6 subspecies of Limosilactobacillus reuteri adapted to the gastrointestinal tract of specific vertebrate hosts.</title>
        <authorList>
            <person name="Li F."/>
            <person name="Cheng C."/>
            <person name="Zheng J."/>
            <person name="Quevedo R.M."/>
            <person name="Li J."/>
            <person name="Roos S."/>
            <person name="Gaenzle M.G."/>
            <person name="Walter J."/>
        </authorList>
    </citation>
    <scope>NUCLEOTIDE SEQUENCE [LARGE SCALE GENOMIC DNA]</scope>
    <source>
        <strain evidence="9 10">STM2_1</strain>
    </source>
</reference>
<keyword evidence="3" id="KW-0805">Transcription regulation</keyword>
<dbReference type="GO" id="GO:0000976">
    <property type="term" value="F:transcription cis-regulatory region binding"/>
    <property type="evidence" value="ECO:0007669"/>
    <property type="project" value="TreeGrafter"/>
</dbReference>
<evidence type="ECO:0000256" key="3">
    <source>
        <dbReference type="ARBA" id="ARBA00023015"/>
    </source>
</evidence>
<dbReference type="InterPro" id="IPR001867">
    <property type="entry name" value="OmpR/PhoB-type_DNA-bd"/>
</dbReference>
<dbReference type="InterPro" id="IPR039420">
    <property type="entry name" value="WalR-like"/>
</dbReference>
<dbReference type="GO" id="GO:0000156">
    <property type="term" value="F:phosphorelay response regulator activity"/>
    <property type="evidence" value="ECO:0007669"/>
    <property type="project" value="TreeGrafter"/>
</dbReference>
<evidence type="ECO:0000313" key="10">
    <source>
        <dbReference type="Proteomes" id="UP000517106"/>
    </source>
</evidence>
<dbReference type="GO" id="GO:0005829">
    <property type="term" value="C:cytosol"/>
    <property type="evidence" value="ECO:0007669"/>
    <property type="project" value="TreeGrafter"/>
</dbReference>
<gene>
    <name evidence="9" type="ORF">H5S09_09360</name>
</gene>
<evidence type="ECO:0000256" key="4">
    <source>
        <dbReference type="ARBA" id="ARBA00023125"/>
    </source>
</evidence>
<dbReference type="AlphaFoldDB" id="A0A7W3YN52"/>
<feature type="DNA-binding region" description="OmpR/PhoB-type" evidence="7">
    <location>
        <begin position="136"/>
        <end position="235"/>
    </location>
</feature>
<dbReference type="Pfam" id="PF00486">
    <property type="entry name" value="Trans_reg_C"/>
    <property type="match status" value="1"/>
</dbReference>
<keyword evidence="2" id="KW-0902">Two-component regulatory system</keyword>
<evidence type="ECO:0000256" key="7">
    <source>
        <dbReference type="PROSITE-ProRule" id="PRU01091"/>
    </source>
</evidence>
<organism evidence="9 10">
    <name type="scientific">Limosilactobacillus rudii</name>
    <dbReference type="NCBI Taxonomy" id="2759755"/>
    <lineage>
        <taxon>Bacteria</taxon>
        <taxon>Bacillati</taxon>
        <taxon>Bacillota</taxon>
        <taxon>Bacilli</taxon>
        <taxon>Lactobacillales</taxon>
        <taxon>Lactobacillaceae</taxon>
        <taxon>Limosilactobacillus</taxon>
    </lineage>
</organism>
<dbReference type="GO" id="GO:0006355">
    <property type="term" value="P:regulation of DNA-templated transcription"/>
    <property type="evidence" value="ECO:0007669"/>
    <property type="project" value="InterPro"/>
</dbReference>
<keyword evidence="10" id="KW-1185">Reference proteome</keyword>
<evidence type="ECO:0000259" key="8">
    <source>
        <dbReference type="PROSITE" id="PS51755"/>
    </source>
</evidence>
<dbReference type="PANTHER" id="PTHR48111">
    <property type="entry name" value="REGULATOR OF RPOS"/>
    <property type="match status" value="1"/>
</dbReference>
<dbReference type="PANTHER" id="PTHR48111:SF1">
    <property type="entry name" value="TWO-COMPONENT RESPONSE REGULATOR ORR33"/>
    <property type="match status" value="1"/>
</dbReference>
<keyword evidence="5" id="KW-0010">Activator</keyword>
<dbReference type="RefSeq" id="WP_182596857.1">
    <property type="nucleotide sequence ID" value="NZ_JACIVA010000055.1"/>
</dbReference>
<dbReference type="GO" id="GO:0032993">
    <property type="term" value="C:protein-DNA complex"/>
    <property type="evidence" value="ECO:0007669"/>
    <property type="project" value="TreeGrafter"/>
</dbReference>
<dbReference type="SUPFAM" id="SSF46894">
    <property type="entry name" value="C-terminal effector domain of the bipartite response regulators"/>
    <property type="match status" value="1"/>
</dbReference>
<evidence type="ECO:0000313" key="9">
    <source>
        <dbReference type="EMBL" id="MBB1098144.1"/>
    </source>
</evidence>
<evidence type="ECO:0000256" key="2">
    <source>
        <dbReference type="ARBA" id="ARBA00023012"/>
    </source>
</evidence>
<dbReference type="InterPro" id="IPR011006">
    <property type="entry name" value="CheY-like_superfamily"/>
</dbReference>
<dbReference type="FunFam" id="1.10.10.10:FF:000018">
    <property type="entry name" value="DNA-binding response regulator ResD"/>
    <property type="match status" value="1"/>
</dbReference>
<keyword evidence="6" id="KW-0804">Transcription</keyword>
<keyword evidence="4 7" id="KW-0238">DNA-binding</keyword>
<dbReference type="CDD" id="cd00383">
    <property type="entry name" value="trans_reg_C"/>
    <property type="match status" value="1"/>
</dbReference>
<name>A0A7W3YN52_9LACO</name>
<dbReference type="SUPFAM" id="SSF52172">
    <property type="entry name" value="CheY-like"/>
    <property type="match status" value="1"/>
</dbReference>
<evidence type="ECO:0000256" key="6">
    <source>
        <dbReference type="ARBA" id="ARBA00023163"/>
    </source>
</evidence>
<proteinExistence type="predicted"/>